<dbReference type="InterPro" id="IPR046780">
    <property type="entry name" value="aBig_2"/>
</dbReference>
<dbReference type="PANTHER" id="PTHR31151">
    <property type="entry name" value="PROLINE-TRNA LIGASE (DUF1680)"/>
    <property type="match status" value="1"/>
</dbReference>
<dbReference type="Pfam" id="PF20736">
    <property type="entry name" value="Glyco_hydro127M"/>
    <property type="match status" value="1"/>
</dbReference>
<proteinExistence type="predicted"/>
<dbReference type="Pfam" id="PF20578">
    <property type="entry name" value="aBig_2"/>
    <property type="match status" value="1"/>
</dbReference>
<evidence type="ECO:0000313" key="5">
    <source>
        <dbReference type="EMBL" id="RRJ66388.1"/>
    </source>
</evidence>
<dbReference type="InterPro" id="IPR008928">
    <property type="entry name" value="6-hairpin_glycosidase_sf"/>
</dbReference>
<dbReference type="SUPFAM" id="SSF48208">
    <property type="entry name" value="Six-hairpin glycosidases"/>
    <property type="match status" value="1"/>
</dbReference>
<reference evidence="5 6" key="1">
    <citation type="submission" date="2018-11" db="EMBL/GenBank/DDBJ databases">
        <title>Genome sequencing of Paenibacillus sp. KCOM 3021 (= ChDC PVNT-B20).</title>
        <authorList>
            <person name="Kook J.-K."/>
            <person name="Park S.-N."/>
            <person name="Lim Y.K."/>
        </authorList>
    </citation>
    <scope>NUCLEOTIDE SEQUENCE [LARGE SCALE GENOMIC DNA]</scope>
    <source>
        <strain evidence="5 6">KCOM 3021</strain>
    </source>
</reference>
<feature type="domain" description="Atrophied bacterial Ig" evidence="3">
    <location>
        <begin position="26"/>
        <end position="96"/>
    </location>
</feature>
<dbReference type="AlphaFoldDB" id="A0A3P3U9U2"/>
<gene>
    <name evidence="5" type="ORF">EHV15_28305</name>
</gene>
<dbReference type="Pfam" id="PF07532">
    <property type="entry name" value="Big_4"/>
    <property type="match status" value="1"/>
</dbReference>
<keyword evidence="6" id="KW-1185">Reference proteome</keyword>
<evidence type="ECO:0000259" key="2">
    <source>
        <dbReference type="Pfam" id="PF07944"/>
    </source>
</evidence>
<sequence>MDREEVKKHRLEIVKLDCESIYIGNLYTVDTDLQLPSKGKHGSSITWESKEILFLSHTGKVTRPTHGVGNRIVPLVATVTFEGESLQRTFDVTVLEEEYKAEIVEVYPVEVQTIAGIKPELPTVVVVRNDTGSRTVSHVSWEPLERESYQKTGAFTIKGKLGETGWQAEAKVTVMTDADEMIPHTPKVYAFGGQSVQLEADTEFGAAMNRSLEYLLSVDDDQMLYNFRAAAHLDVKGAKPMTGWDAPECNLKGHTTGHYLSALALAYSATGGNSAIKDKMDYMIAELGRCQNIMSELPGYHQGFLSAYSEDQFNLLEEYSTYPTIWAPYYTLHKIMAGLLDCYTLAGNKNALVMCIRLGDWVYRRLSQLSKEQRQKMWSLYIAGEFGGMNEVLTNLYLITQNRNYLAAAKYFDNEKLFFPMKENMDTLGDMHANQHIPQIIGALKLFEAEGEKAYYEAAKNFWHMVTEDHAYQIGGVGETEMFKEPGKIAAYLTDKTAETCASYNMLKLTKELFCFEPKKEYMDYYERTLYNHILATENSKRAEGGSTYFLPLAPGSCKKFDTHENTCCHGTGLENHFKYQESIYFHDQDNLFVNLYIPSTLSWKEKGITVSQKRNRGEFTETVQFFVDGGEELSIRFRVPEWAAERSITVKINDEIVAVPGQADGYIQIQKVWEHDKVELIFPYSLRLVSAPDDPRIKSVLYGPYVLAAIHEEQDFIAWPYSEEQFVERMKKSEGDLHFTLDGTRFVPLYQIQDQRYHAYFRFAE</sequence>
<comment type="caution">
    <text evidence="5">The sequence shown here is derived from an EMBL/GenBank/DDBJ whole genome shotgun (WGS) entry which is preliminary data.</text>
</comment>
<dbReference type="Pfam" id="PF07944">
    <property type="entry name" value="Beta-AFase-like_GH127_cat"/>
    <property type="match status" value="1"/>
</dbReference>
<evidence type="ECO:0000259" key="3">
    <source>
        <dbReference type="Pfam" id="PF20578"/>
    </source>
</evidence>
<evidence type="ECO:0000259" key="1">
    <source>
        <dbReference type="Pfam" id="PF07532"/>
    </source>
</evidence>
<feature type="domain" description="Non-reducing end beta-L-arabinofuranosidase-like GH127 middle" evidence="4">
    <location>
        <begin position="592"/>
        <end position="684"/>
    </location>
</feature>
<dbReference type="RefSeq" id="WP_128634174.1">
    <property type="nucleotide sequence ID" value="NZ_RRCN01000001.1"/>
</dbReference>
<evidence type="ECO:0000259" key="4">
    <source>
        <dbReference type="Pfam" id="PF20736"/>
    </source>
</evidence>
<dbReference type="InterPro" id="IPR011081">
    <property type="entry name" value="Big_4"/>
</dbReference>
<organism evidence="5 6">
    <name type="scientific">Paenibacillus oralis</name>
    <dbReference type="NCBI Taxonomy" id="2490856"/>
    <lineage>
        <taxon>Bacteria</taxon>
        <taxon>Bacillati</taxon>
        <taxon>Bacillota</taxon>
        <taxon>Bacilli</taxon>
        <taxon>Bacillales</taxon>
        <taxon>Paenibacillaceae</taxon>
        <taxon>Paenibacillus</taxon>
    </lineage>
</organism>
<dbReference type="Proteomes" id="UP000267017">
    <property type="component" value="Unassembled WGS sequence"/>
</dbReference>
<dbReference type="PANTHER" id="PTHR31151:SF0">
    <property type="entry name" value="PROLINE-TRNA LIGASE (DUF1680)"/>
    <property type="match status" value="1"/>
</dbReference>
<accession>A0A3P3U9U2</accession>
<dbReference type="EMBL" id="RRCN01000001">
    <property type="protein sequence ID" value="RRJ66388.1"/>
    <property type="molecule type" value="Genomic_DNA"/>
</dbReference>
<feature type="domain" description="Non-reducing end beta-L-arabinofuranosidase-like GH127 catalytic" evidence="2">
    <location>
        <begin position="201"/>
        <end position="582"/>
    </location>
</feature>
<feature type="domain" description="Bacterial Ig-like" evidence="1">
    <location>
        <begin position="108"/>
        <end position="160"/>
    </location>
</feature>
<name>A0A3P3U9U2_9BACL</name>
<protein>
    <submittedName>
        <fullName evidence="5">Uncharacterized protein</fullName>
    </submittedName>
</protein>
<evidence type="ECO:0000313" key="6">
    <source>
        <dbReference type="Proteomes" id="UP000267017"/>
    </source>
</evidence>
<dbReference type="OrthoDB" id="9757939at2"/>
<dbReference type="GO" id="GO:0005975">
    <property type="term" value="P:carbohydrate metabolic process"/>
    <property type="evidence" value="ECO:0007669"/>
    <property type="project" value="InterPro"/>
</dbReference>
<dbReference type="InterPro" id="IPR049046">
    <property type="entry name" value="Beta-AFase-like_GH127_middle"/>
</dbReference>
<dbReference type="InterPro" id="IPR012878">
    <property type="entry name" value="Beta-AFase-like_GH127_cat"/>
</dbReference>